<gene>
    <name evidence="2" type="ORF">JMA_37670</name>
</gene>
<keyword evidence="2" id="KW-0614">Plasmid</keyword>
<keyword evidence="1" id="KW-1133">Transmembrane helix</keyword>
<dbReference type="KEGG" id="jeo:JMA_37670"/>
<protein>
    <submittedName>
        <fullName evidence="2">Uncharacterized protein</fullName>
    </submittedName>
</protein>
<evidence type="ECO:0000313" key="3">
    <source>
        <dbReference type="Proteomes" id="UP000031449"/>
    </source>
</evidence>
<geneLocation type="plasmid" evidence="3"/>
<keyword evidence="3" id="KW-1185">Reference proteome</keyword>
<evidence type="ECO:0000256" key="1">
    <source>
        <dbReference type="SAM" id="Phobius"/>
    </source>
</evidence>
<sequence length="157" mass="18601">MTISLLGILFITAIFGGSMYFMLSGMRKWKERVFLSMVFGLLFVTPIGEAVEKWGDMNKYHFEYETKRIAIAKDDEENFSRIITEDKGVHLYFFEGKEEEYIFVNKSNIREIKKVGEKTPSYVGVYSRYNPAEHPYLVPFIRNDEYYVYYREDNGDE</sequence>
<proteinExistence type="predicted"/>
<keyword evidence="1" id="KW-0812">Transmembrane</keyword>
<dbReference type="BioCyc" id="JESP1508404:G14D9-13051-MONOMER"/>
<evidence type="ECO:0000313" key="2">
    <source>
        <dbReference type="EMBL" id="AJD93085.1"/>
    </source>
</evidence>
<dbReference type="AlphaFoldDB" id="A0A0B5AS44"/>
<accession>A0A0B5AS44</accession>
<keyword evidence="1" id="KW-0472">Membrane</keyword>
<dbReference type="HOGENOM" id="CLU_1675546_0_0_9"/>
<dbReference type="EMBL" id="CP009417">
    <property type="protein sequence ID" value="AJD93085.1"/>
    <property type="molecule type" value="Genomic_DNA"/>
</dbReference>
<dbReference type="Proteomes" id="UP000031449">
    <property type="component" value="Plasmid unnamed"/>
</dbReference>
<feature type="transmembrane region" description="Helical" evidence="1">
    <location>
        <begin position="6"/>
        <end position="26"/>
    </location>
</feature>
<reference evidence="2 3" key="1">
    <citation type="submission" date="2014-08" db="EMBL/GenBank/DDBJ databases">
        <title>Complete genome of a marine bacteria Jeotgalibacillus malaysiensis.</title>
        <authorList>
            <person name="Yaakop A.S."/>
            <person name="Chan K.-G."/>
            <person name="Goh K.M."/>
        </authorList>
    </citation>
    <scope>NUCLEOTIDE SEQUENCE [LARGE SCALE GENOMIC DNA]</scope>
    <source>
        <strain evidence="2 3">D5</strain>
        <plasmid evidence="3">Plasmid</plasmid>
    </source>
</reference>
<name>A0A0B5AS44_9BACL</name>
<organism evidence="2 3">
    <name type="scientific">Jeotgalibacillus malaysiensis</name>
    <dbReference type="NCBI Taxonomy" id="1508404"/>
    <lineage>
        <taxon>Bacteria</taxon>
        <taxon>Bacillati</taxon>
        <taxon>Bacillota</taxon>
        <taxon>Bacilli</taxon>
        <taxon>Bacillales</taxon>
        <taxon>Caryophanaceae</taxon>
        <taxon>Jeotgalibacillus</taxon>
    </lineage>
</organism>
<feature type="transmembrane region" description="Helical" evidence="1">
    <location>
        <begin position="33"/>
        <end position="51"/>
    </location>
</feature>